<gene>
    <name evidence="1" type="ORF">SAMN05421643_10798</name>
</gene>
<evidence type="ECO:0000313" key="1">
    <source>
        <dbReference type="EMBL" id="SDY31222.1"/>
    </source>
</evidence>
<keyword evidence="2" id="KW-1185">Reference proteome</keyword>
<name>A0A1H3IU36_9GAMM</name>
<protein>
    <submittedName>
        <fullName evidence="1">Uncharacterized protein</fullName>
    </submittedName>
</protein>
<dbReference type="RefSeq" id="WP_086184758.1">
    <property type="nucleotide sequence ID" value="NZ_FNPK01000007.1"/>
</dbReference>
<dbReference type="Proteomes" id="UP000199035">
    <property type="component" value="Unassembled WGS sequence"/>
</dbReference>
<accession>A0A1H3IU36</accession>
<organism evidence="1 2">
    <name type="scientific">Acinetobacter kyonggiensis</name>
    <dbReference type="NCBI Taxonomy" id="595670"/>
    <lineage>
        <taxon>Bacteria</taxon>
        <taxon>Pseudomonadati</taxon>
        <taxon>Pseudomonadota</taxon>
        <taxon>Gammaproteobacteria</taxon>
        <taxon>Moraxellales</taxon>
        <taxon>Moraxellaceae</taxon>
        <taxon>Acinetobacter</taxon>
    </lineage>
</organism>
<reference evidence="2" key="1">
    <citation type="submission" date="2016-10" db="EMBL/GenBank/DDBJ databases">
        <authorList>
            <person name="Varghese N."/>
            <person name="Submissions S."/>
        </authorList>
    </citation>
    <scope>NUCLEOTIDE SEQUENCE [LARGE SCALE GENOMIC DNA]</scope>
    <source>
        <strain evidence="2">ANC 5109</strain>
    </source>
</reference>
<proteinExistence type="predicted"/>
<dbReference type="AlphaFoldDB" id="A0A1H3IU36"/>
<dbReference type="EMBL" id="FNPK01000007">
    <property type="protein sequence ID" value="SDY31222.1"/>
    <property type="molecule type" value="Genomic_DNA"/>
</dbReference>
<evidence type="ECO:0000313" key="2">
    <source>
        <dbReference type="Proteomes" id="UP000199035"/>
    </source>
</evidence>
<dbReference type="STRING" id="595670.SAMN05421643_10798"/>
<sequence length="91" mass="10559">MLIDFIQSQLTQFDEMAARIQAAPEKYINFDSVSDFYKAKWLNDFPRGTTWSATGLDDGAEQFYAIIEYRKHFVSISCTEKIEIRCGIHPE</sequence>